<comment type="cofactor">
    <cofactor evidence="2 10">
        <name>NAD(+)</name>
        <dbReference type="ChEBI" id="CHEBI:57540"/>
    </cofactor>
</comment>
<dbReference type="UniPathway" id="UPA00214"/>
<evidence type="ECO:0000256" key="8">
    <source>
        <dbReference type="ARBA" id="ARBA00023144"/>
    </source>
</evidence>
<comment type="subunit">
    <text evidence="10">Homodimer.</text>
</comment>
<dbReference type="SUPFAM" id="SSF51735">
    <property type="entry name" value="NAD(P)-binding Rossmann-fold domains"/>
    <property type="match status" value="1"/>
</dbReference>
<evidence type="ECO:0000256" key="4">
    <source>
        <dbReference type="ARBA" id="ARBA00007637"/>
    </source>
</evidence>
<evidence type="ECO:0000256" key="3">
    <source>
        <dbReference type="ARBA" id="ARBA00004947"/>
    </source>
</evidence>
<dbReference type="RefSeq" id="WP_184176619.1">
    <property type="nucleotide sequence ID" value="NZ_JACHGF010000007.1"/>
</dbReference>
<evidence type="ECO:0000256" key="1">
    <source>
        <dbReference type="ARBA" id="ARBA00000083"/>
    </source>
</evidence>
<dbReference type="GO" id="GO:0003978">
    <property type="term" value="F:UDP-glucose 4-epimerase activity"/>
    <property type="evidence" value="ECO:0007669"/>
    <property type="project" value="UniProtKB-UniRule"/>
</dbReference>
<evidence type="ECO:0000313" key="13">
    <source>
        <dbReference type="Proteomes" id="UP000557307"/>
    </source>
</evidence>
<sequence>MKILVTGGAGFIGSHTVVELHKAGFEPVIADNLSNSNRGVLNGLRTIIGQEVPFYELDCNDSAALRDLFRQEAFGGAIHFAAYKAVGESVQKPLNYYENNLGSLWVLLKIMQEFGVGNLVFSSSCTVYGQPTDLPVTEDTPRQPAASPYGNTKAISEDIIRDHVFSEPGLKAIALRYFNPIGAHPSALIGELPLGVPSNLVPFLTQAAAGLRESLTVFGSDYNTPDGTCVRDFIHVVDLAKAHVKALELLAEQPNANYYDVFNVGTGRGNTVLELIKTFEEVNNLKLNYTIGPRRPGDVEKIYAESRKVNTVMKWEAEKTLAEALQDAWRWQQKLAETHVAS</sequence>
<dbReference type="PANTHER" id="PTHR43725:SF47">
    <property type="entry name" value="UDP-GLUCOSE 4-EPIMERASE"/>
    <property type="match status" value="1"/>
</dbReference>
<evidence type="ECO:0000313" key="12">
    <source>
        <dbReference type="EMBL" id="MBB5285964.1"/>
    </source>
</evidence>
<dbReference type="CDD" id="cd05247">
    <property type="entry name" value="UDP_G4E_1_SDR_e"/>
    <property type="match status" value="1"/>
</dbReference>
<dbReference type="InterPro" id="IPR005886">
    <property type="entry name" value="UDP_G4E"/>
</dbReference>
<protein>
    <recommendedName>
        <fullName evidence="6 10">UDP-glucose 4-epimerase</fullName>
        <ecNumber evidence="5 10">5.1.3.2</ecNumber>
    </recommendedName>
</protein>
<dbReference type="EMBL" id="JACHGF010000007">
    <property type="protein sequence ID" value="MBB5285964.1"/>
    <property type="molecule type" value="Genomic_DNA"/>
</dbReference>
<feature type="domain" description="NAD-dependent epimerase/dehydratase" evidence="11">
    <location>
        <begin position="3"/>
        <end position="265"/>
    </location>
</feature>
<dbReference type="InterPro" id="IPR036291">
    <property type="entry name" value="NAD(P)-bd_dom_sf"/>
</dbReference>
<organism evidence="12 13">
    <name type="scientific">Rhabdobacter roseus</name>
    <dbReference type="NCBI Taxonomy" id="1655419"/>
    <lineage>
        <taxon>Bacteria</taxon>
        <taxon>Pseudomonadati</taxon>
        <taxon>Bacteroidota</taxon>
        <taxon>Cytophagia</taxon>
        <taxon>Cytophagales</taxon>
        <taxon>Cytophagaceae</taxon>
        <taxon>Rhabdobacter</taxon>
    </lineage>
</organism>
<evidence type="ECO:0000256" key="2">
    <source>
        <dbReference type="ARBA" id="ARBA00001911"/>
    </source>
</evidence>
<dbReference type="InterPro" id="IPR001509">
    <property type="entry name" value="Epimerase_deHydtase"/>
</dbReference>
<dbReference type="PANTHER" id="PTHR43725">
    <property type="entry name" value="UDP-GLUCOSE 4-EPIMERASE"/>
    <property type="match status" value="1"/>
</dbReference>
<comment type="caution">
    <text evidence="12">The sequence shown here is derived from an EMBL/GenBank/DDBJ whole genome shotgun (WGS) entry which is preliminary data.</text>
</comment>
<comment type="similarity">
    <text evidence="4 10">Belongs to the NAD(P)-dependent epimerase/dehydratase family.</text>
</comment>
<keyword evidence="10" id="KW-0119">Carbohydrate metabolism</keyword>
<comment type="pathway">
    <text evidence="3 10">Carbohydrate metabolism; galactose metabolism.</text>
</comment>
<evidence type="ECO:0000259" key="11">
    <source>
        <dbReference type="Pfam" id="PF01370"/>
    </source>
</evidence>
<evidence type="ECO:0000256" key="6">
    <source>
        <dbReference type="ARBA" id="ARBA00018569"/>
    </source>
</evidence>
<keyword evidence="9 10" id="KW-0413">Isomerase</keyword>
<evidence type="ECO:0000256" key="9">
    <source>
        <dbReference type="ARBA" id="ARBA00023235"/>
    </source>
</evidence>
<dbReference type="GO" id="GO:0005829">
    <property type="term" value="C:cytosol"/>
    <property type="evidence" value="ECO:0007669"/>
    <property type="project" value="TreeGrafter"/>
</dbReference>
<keyword evidence="13" id="KW-1185">Reference proteome</keyword>
<evidence type="ECO:0000256" key="7">
    <source>
        <dbReference type="ARBA" id="ARBA00023027"/>
    </source>
</evidence>
<dbReference type="Gene3D" id="3.40.50.720">
    <property type="entry name" value="NAD(P)-binding Rossmann-like Domain"/>
    <property type="match status" value="1"/>
</dbReference>
<comment type="catalytic activity">
    <reaction evidence="1 10">
        <text>UDP-alpha-D-glucose = UDP-alpha-D-galactose</text>
        <dbReference type="Rhea" id="RHEA:22168"/>
        <dbReference type="ChEBI" id="CHEBI:58885"/>
        <dbReference type="ChEBI" id="CHEBI:66914"/>
        <dbReference type="EC" id="5.1.3.2"/>
    </reaction>
</comment>
<reference evidence="12 13" key="1">
    <citation type="submission" date="2020-08" db="EMBL/GenBank/DDBJ databases">
        <title>Genomic Encyclopedia of Type Strains, Phase IV (KMG-IV): sequencing the most valuable type-strain genomes for metagenomic binning, comparative biology and taxonomic classification.</title>
        <authorList>
            <person name="Goeker M."/>
        </authorList>
    </citation>
    <scope>NUCLEOTIDE SEQUENCE [LARGE SCALE GENOMIC DNA]</scope>
    <source>
        <strain evidence="12 13">DSM 105074</strain>
    </source>
</reference>
<keyword evidence="7 10" id="KW-0520">NAD</keyword>
<evidence type="ECO:0000256" key="10">
    <source>
        <dbReference type="RuleBase" id="RU366046"/>
    </source>
</evidence>
<accession>A0A840TRM6</accession>
<dbReference type="GO" id="GO:0006012">
    <property type="term" value="P:galactose metabolic process"/>
    <property type="evidence" value="ECO:0007669"/>
    <property type="project" value="UniProtKB-UniPathway"/>
</dbReference>
<keyword evidence="8" id="KW-0299">Galactose metabolism</keyword>
<dbReference type="AlphaFoldDB" id="A0A840TRM6"/>
<dbReference type="EC" id="5.1.3.2" evidence="5 10"/>
<dbReference type="Proteomes" id="UP000557307">
    <property type="component" value="Unassembled WGS sequence"/>
</dbReference>
<dbReference type="Gene3D" id="3.90.25.10">
    <property type="entry name" value="UDP-galactose 4-epimerase, domain 1"/>
    <property type="match status" value="1"/>
</dbReference>
<proteinExistence type="inferred from homology"/>
<dbReference type="Pfam" id="PF01370">
    <property type="entry name" value="Epimerase"/>
    <property type="match status" value="1"/>
</dbReference>
<evidence type="ECO:0000256" key="5">
    <source>
        <dbReference type="ARBA" id="ARBA00013189"/>
    </source>
</evidence>
<name>A0A840TRM6_9BACT</name>
<gene>
    <name evidence="12" type="ORF">HNQ92_004124</name>
</gene>
<dbReference type="NCBIfam" id="TIGR01179">
    <property type="entry name" value="galE"/>
    <property type="match status" value="1"/>
</dbReference>